<feature type="domain" description="FHA" evidence="2">
    <location>
        <begin position="124"/>
        <end position="173"/>
    </location>
</feature>
<dbReference type="CDD" id="cd00060">
    <property type="entry name" value="FHA"/>
    <property type="match status" value="2"/>
</dbReference>
<dbReference type="Pfam" id="PF00498">
    <property type="entry name" value="FHA"/>
    <property type="match status" value="2"/>
</dbReference>
<dbReference type="OrthoDB" id="9813903at2"/>
<dbReference type="GO" id="GO:0005524">
    <property type="term" value="F:ATP binding"/>
    <property type="evidence" value="ECO:0007669"/>
    <property type="project" value="UniProtKB-KW"/>
</dbReference>
<dbReference type="KEGG" id="uam:UABAM_01315"/>
<evidence type="ECO:0000313" key="4">
    <source>
        <dbReference type="Proteomes" id="UP000326354"/>
    </source>
</evidence>
<keyword evidence="1" id="KW-0472">Membrane</keyword>
<keyword evidence="3" id="KW-0547">Nucleotide-binding</keyword>
<keyword evidence="4" id="KW-1185">Reference proteome</keyword>
<feature type="domain" description="FHA" evidence="2">
    <location>
        <begin position="20"/>
        <end position="69"/>
    </location>
</feature>
<feature type="transmembrane region" description="Helical" evidence="1">
    <location>
        <begin position="213"/>
        <end position="233"/>
    </location>
</feature>
<dbReference type="InterPro" id="IPR050923">
    <property type="entry name" value="Cell_Proc_Reg/RNA_Proc"/>
</dbReference>
<dbReference type="InterPro" id="IPR008984">
    <property type="entry name" value="SMAD_FHA_dom_sf"/>
</dbReference>
<sequence length="750" mass="86094">MAQLHIDGKDTAFEVKEKPIIIGRSSKSDITMSDNHFSRHHFEIGKNEDGYYVKDLNSFNGTLLNDKKITQHLIKDSDIITVGKTRFIFTCKEEESSSVSPGAFVLVGKPGKWRQKIPLKTGVNTLGRKKHNDICLSDDQVSSAHAEIHVDSTGYKLQDLGSRNGTIVNSKRIQPNKMYRIHHGDTLQLGTNFCLLQVPKAKKKTKTVRKTQALMPIVFSVLFVSLFAIVYFLQRNLQDNSFIPGNLIDNFSFEENSSWNYKSATRVEGKAKTGKYLLRLNQAEEIKYWDSIAIEYGKHYLVSCWLRYQNISGQIAVKISWKCENEASYTIETYTPFVSGTANNWEELSKTMVPPQYAKSFQVSIIGHGEVSNVEVDHFTIIAIDETAQDVQQNVVENVYRKIQMEPTGNVNAYRKNKFVFGSANFKIWQGDKIVLDQTFCGGKTSNQQGQLIWEHKNIHVSYQIVEDGIEISYTFPQEFRDSEIECSFLISTAYTSEMQVIKNTEVFLANIDNFSQQAGVRQIVWQEQQLGFIYSHSGVASIENTANSLVLAQRFKDIPQQKLSIKVKTNYEKDREKLLELKKLAEQDKERGLLGKAYAHYQKMLGNFFVYEYKISPQNEIERLVKFFEKDQEQAQLLLEKAQFFKQHSKYERCIAFCQNIYTKWQGVDMITELDKIMDSAKNEQRNLHLQQTQQQIEVLVARAENFATSQQENLAILSYRRALALAQDSKLQNDLNNKINKLKQVAGE</sequence>
<gene>
    <name evidence="3" type="ORF">UABAM_01315</name>
</gene>
<dbReference type="SUPFAM" id="SSF49785">
    <property type="entry name" value="Galactose-binding domain-like"/>
    <property type="match status" value="1"/>
</dbReference>
<dbReference type="PROSITE" id="PS50006">
    <property type="entry name" value="FHA_DOMAIN"/>
    <property type="match status" value="2"/>
</dbReference>
<organism evidence="3 4">
    <name type="scientific">Uabimicrobium amorphum</name>
    <dbReference type="NCBI Taxonomy" id="2596890"/>
    <lineage>
        <taxon>Bacteria</taxon>
        <taxon>Pseudomonadati</taxon>
        <taxon>Planctomycetota</taxon>
        <taxon>Candidatus Uabimicrobiia</taxon>
        <taxon>Candidatus Uabimicrobiales</taxon>
        <taxon>Candidatus Uabimicrobiaceae</taxon>
        <taxon>Candidatus Uabimicrobium</taxon>
    </lineage>
</organism>
<proteinExistence type="predicted"/>
<keyword evidence="1" id="KW-1133">Transmembrane helix</keyword>
<evidence type="ECO:0000259" key="2">
    <source>
        <dbReference type="PROSITE" id="PS50006"/>
    </source>
</evidence>
<dbReference type="InterPro" id="IPR000253">
    <property type="entry name" value="FHA_dom"/>
</dbReference>
<dbReference type="Proteomes" id="UP000326354">
    <property type="component" value="Chromosome"/>
</dbReference>
<dbReference type="PANTHER" id="PTHR23308">
    <property type="entry name" value="NUCLEAR INHIBITOR OF PROTEIN PHOSPHATASE-1"/>
    <property type="match status" value="1"/>
</dbReference>
<dbReference type="SMART" id="SM00240">
    <property type="entry name" value="FHA"/>
    <property type="match status" value="2"/>
</dbReference>
<evidence type="ECO:0000313" key="3">
    <source>
        <dbReference type="EMBL" id="BBM82972.1"/>
    </source>
</evidence>
<dbReference type="RefSeq" id="WP_151967197.1">
    <property type="nucleotide sequence ID" value="NZ_AP019860.1"/>
</dbReference>
<accession>A0A5S9IKD5</accession>
<dbReference type="Gene3D" id="2.60.120.260">
    <property type="entry name" value="Galactose-binding domain-like"/>
    <property type="match status" value="1"/>
</dbReference>
<evidence type="ECO:0000256" key="1">
    <source>
        <dbReference type="SAM" id="Phobius"/>
    </source>
</evidence>
<dbReference type="AlphaFoldDB" id="A0A5S9IKD5"/>
<protein>
    <submittedName>
        <fullName evidence="3">ABC transporter ATP-binding protein</fullName>
    </submittedName>
</protein>
<dbReference type="EMBL" id="AP019860">
    <property type="protein sequence ID" value="BBM82972.1"/>
    <property type="molecule type" value="Genomic_DNA"/>
</dbReference>
<keyword evidence="3" id="KW-0067">ATP-binding</keyword>
<dbReference type="Gene3D" id="2.60.200.20">
    <property type="match status" value="2"/>
</dbReference>
<keyword evidence="1" id="KW-0812">Transmembrane</keyword>
<dbReference type="SUPFAM" id="SSF49879">
    <property type="entry name" value="SMAD/FHA domain"/>
    <property type="match status" value="2"/>
</dbReference>
<name>A0A5S9IKD5_UABAM</name>
<reference evidence="3 4" key="1">
    <citation type="submission" date="2019-08" db="EMBL/GenBank/DDBJ databases">
        <title>Complete genome sequence of Candidatus Uab amorphum.</title>
        <authorList>
            <person name="Shiratori T."/>
            <person name="Suzuki S."/>
            <person name="Kakizawa Y."/>
            <person name="Ishida K."/>
        </authorList>
    </citation>
    <scope>NUCLEOTIDE SEQUENCE [LARGE SCALE GENOMIC DNA]</scope>
    <source>
        <strain evidence="3 4">SRT547</strain>
    </source>
</reference>
<dbReference type="InterPro" id="IPR008979">
    <property type="entry name" value="Galactose-bd-like_sf"/>
</dbReference>